<keyword evidence="4" id="KW-1185">Reference proteome</keyword>
<proteinExistence type="predicted"/>
<feature type="compositionally biased region" description="Basic and acidic residues" evidence="1">
    <location>
        <begin position="407"/>
        <end position="420"/>
    </location>
</feature>
<evidence type="ECO:0000313" key="3">
    <source>
        <dbReference type="EMBL" id="THE64835.1"/>
    </source>
</evidence>
<feature type="domain" description="eCIS core" evidence="2">
    <location>
        <begin position="141"/>
        <end position="218"/>
    </location>
</feature>
<dbReference type="Pfam" id="PF13699">
    <property type="entry name" value="eCIS_core"/>
    <property type="match status" value="1"/>
</dbReference>
<dbReference type="InterPro" id="IPR025295">
    <property type="entry name" value="eCIS_core_dom"/>
</dbReference>
<feature type="compositionally biased region" description="Basic and acidic residues" evidence="1">
    <location>
        <begin position="33"/>
        <end position="46"/>
    </location>
</feature>
<dbReference type="Proteomes" id="UP000318864">
    <property type="component" value="Unassembled WGS sequence"/>
</dbReference>
<gene>
    <name evidence="3" type="ORF">D8Y22_10710</name>
</gene>
<feature type="region of interest" description="Disordered" evidence="1">
    <location>
        <begin position="25"/>
        <end position="62"/>
    </location>
</feature>
<protein>
    <submittedName>
        <fullName evidence="3">DUF4157 domain-containing protein</fullName>
    </submittedName>
</protein>
<organism evidence="3 4">
    <name type="scientific">Salinadaptatus halalkaliphilus</name>
    <dbReference type="NCBI Taxonomy" id="2419781"/>
    <lineage>
        <taxon>Archaea</taxon>
        <taxon>Methanobacteriati</taxon>
        <taxon>Methanobacteriota</taxon>
        <taxon>Stenosarchaea group</taxon>
        <taxon>Halobacteria</taxon>
        <taxon>Halobacteriales</taxon>
        <taxon>Natrialbaceae</taxon>
        <taxon>Salinadaptatus</taxon>
    </lineage>
</organism>
<evidence type="ECO:0000313" key="4">
    <source>
        <dbReference type="Proteomes" id="UP000318864"/>
    </source>
</evidence>
<comment type="caution">
    <text evidence="3">The sequence shown here is derived from an EMBL/GenBank/DDBJ whole genome shotgun (WGS) entry which is preliminary data.</text>
</comment>
<dbReference type="OrthoDB" id="206512at2157"/>
<dbReference type="AlphaFoldDB" id="A0A4S3TNX3"/>
<feature type="compositionally biased region" description="Low complexity" evidence="1">
    <location>
        <begin position="47"/>
        <end position="58"/>
    </location>
</feature>
<dbReference type="EMBL" id="RBZW01000024">
    <property type="protein sequence ID" value="THE64835.1"/>
    <property type="molecule type" value="Genomic_DNA"/>
</dbReference>
<feature type="region of interest" description="Disordered" evidence="1">
    <location>
        <begin position="407"/>
        <end position="430"/>
    </location>
</feature>
<dbReference type="RefSeq" id="WP_141464695.1">
    <property type="nucleotide sequence ID" value="NZ_RBZW01000024.1"/>
</dbReference>
<evidence type="ECO:0000256" key="1">
    <source>
        <dbReference type="SAM" id="MobiDB-lite"/>
    </source>
</evidence>
<name>A0A4S3TNX3_9EURY</name>
<sequence length="430" mass="44872">MSTRTLSTDCSRLAPILSNSASKWATKNWKRSRNADSDTETSEKSRAQTADTSSSSAAVRNGSPQPLAAAALERDAAKVETHLEAATFDNSAATVELADSAAPRLFGRDQGEIQRSLKGTDTSTDEVPGQVLDVLSNGGQPLDGTVQRALEERMDADFSDVRIHTGGTAAKAAEAIDAKAFTCGNDIVFNSGEYEPESPEGQHLLAHELAHVTQQNGGAPISMMPQEGADLEIDPDPQLEREADQAAEQALSGEEPLVVNRMGTDVHIQRMPAGAPVKGAEGGAGLAGRVSAIEESLSELEPLKSLADRTDELKAQLDGSGDGGVAKKVGAAGIWGSVGAALTQAQHAGADALGVESLLGNLTGDAHADAVLGTVIAGTTAAKITGGKEGISALKKRAKAWFSEWRAKSNEDEHKSREDGQTDDSSLKFW</sequence>
<evidence type="ECO:0000259" key="2">
    <source>
        <dbReference type="Pfam" id="PF13699"/>
    </source>
</evidence>
<accession>A0A4S3TNX3</accession>
<reference evidence="3 4" key="1">
    <citation type="submission" date="2018-10" db="EMBL/GenBank/DDBJ databases">
        <title>Natronolimnobius sp. XQ-INN 246 isolated from Inner Mongolia Autonomous Region of China.</title>
        <authorList>
            <person name="Xue Q."/>
        </authorList>
    </citation>
    <scope>NUCLEOTIDE SEQUENCE [LARGE SCALE GENOMIC DNA]</scope>
    <source>
        <strain evidence="3 4">XQ-INN 246</strain>
    </source>
</reference>